<evidence type="ECO:0000313" key="2">
    <source>
        <dbReference type="Proteomes" id="UP001139028"/>
    </source>
</evidence>
<accession>A0A9X2EQ19</accession>
<protein>
    <submittedName>
        <fullName evidence="1">Uncharacterized protein</fullName>
    </submittedName>
</protein>
<name>A0A9X2EQ19_9GAMM</name>
<dbReference type="Proteomes" id="UP001139028">
    <property type="component" value="Unassembled WGS sequence"/>
</dbReference>
<dbReference type="EMBL" id="JALBWM010000079">
    <property type="protein sequence ID" value="MCO1335741.1"/>
    <property type="molecule type" value="Genomic_DNA"/>
</dbReference>
<keyword evidence="2" id="KW-1185">Reference proteome</keyword>
<comment type="caution">
    <text evidence="1">The sequence shown here is derived from an EMBL/GenBank/DDBJ whole genome shotgun (WGS) entry which is preliminary data.</text>
</comment>
<organism evidence="1 2">
    <name type="scientific">Microbulbifer okhotskensis</name>
    <dbReference type="NCBI Taxonomy" id="2926617"/>
    <lineage>
        <taxon>Bacteria</taxon>
        <taxon>Pseudomonadati</taxon>
        <taxon>Pseudomonadota</taxon>
        <taxon>Gammaproteobacteria</taxon>
        <taxon>Cellvibrionales</taxon>
        <taxon>Microbulbiferaceae</taxon>
        <taxon>Microbulbifer</taxon>
    </lineage>
</organism>
<dbReference type="AlphaFoldDB" id="A0A9X2EQ19"/>
<sequence length="139" mass="16176">MELENDLREFLSKGNQLEYDISCAEPGQIGLYHLDELKPGVVWIYPESDDGYYEIPAVDLTSKNDHYAPEYLLLWLPNEKMYGAWDCDHLVLTVFPETTWKEIVKNPLPYINAQWEDGGEVYEPTHYPLKPGCPYDKEC</sequence>
<evidence type="ECO:0000313" key="1">
    <source>
        <dbReference type="EMBL" id="MCO1335741.1"/>
    </source>
</evidence>
<reference evidence="1" key="1">
    <citation type="journal article" date="2022" name="Arch. Microbiol.">
        <title>Microbulbifer okhotskensis sp. nov., isolated from a deep bottom sediment of the Okhotsk Sea.</title>
        <authorList>
            <person name="Romanenko L."/>
            <person name="Kurilenko V."/>
            <person name="Otstavnykh N."/>
            <person name="Velansky P."/>
            <person name="Isaeva M."/>
            <person name="Mikhailov V."/>
        </authorList>
    </citation>
    <scope>NUCLEOTIDE SEQUENCE</scope>
    <source>
        <strain evidence="1">OS29</strain>
    </source>
</reference>
<proteinExistence type="predicted"/>
<gene>
    <name evidence="1" type="ORF">MO867_15500</name>
</gene>
<dbReference type="RefSeq" id="WP_252470730.1">
    <property type="nucleotide sequence ID" value="NZ_JALBWM010000079.1"/>
</dbReference>